<evidence type="ECO:0000259" key="12">
    <source>
        <dbReference type="PROSITE" id="PS51709"/>
    </source>
</evidence>
<dbReference type="Proteomes" id="UP000590740">
    <property type="component" value="Unassembled WGS sequence"/>
</dbReference>
<sequence>MLQDTIAAISTSLGEAAISVVRVSGPQALDMARRVLRLPAQVAPRQACLVSVLDATGGVLDHGLALYFKGPASYTGEDVIEFHGHGGVLVTQRVLERWLACGARAAEPGEFTQRAFLNGKMDLTQAEAVMDVIHAQSTLALRAANEQLGGAIGRAATAMQQQIIPVLAHIEAFIDFPEEDISPETGADLLRRIDSVLASARQLIATSAQGRILRHGARTVISGAPNVGKSSLLNLLLGFERAIVSPTAGTTRDTIEEIIQVHGIPLRLVDTAGLREAGDDIERVGIQRTERELERADLVIEVVDASQPPPASQRLTLSPELARRRILILNKSDLGLHPDWSSERAAIPLSCLDGTGVEALRDAIRAVIATAGPLAADHPIAINARHQAAFERCAERLLAAKAALEHQEAPEFIALEIREAMQALGDVIGQVDVERILDVIFSTFCIGK</sequence>
<dbReference type="Gene3D" id="3.40.50.300">
    <property type="entry name" value="P-loop containing nucleotide triphosphate hydrolases"/>
    <property type="match status" value="1"/>
</dbReference>
<dbReference type="GO" id="GO:0003924">
    <property type="term" value="F:GTPase activity"/>
    <property type="evidence" value="ECO:0007669"/>
    <property type="project" value="UniProtKB-UniRule"/>
</dbReference>
<dbReference type="CDD" id="cd14858">
    <property type="entry name" value="TrmE_N"/>
    <property type="match status" value="1"/>
</dbReference>
<keyword evidence="3 10" id="KW-0819">tRNA processing</keyword>
<evidence type="ECO:0000313" key="14">
    <source>
        <dbReference type="Proteomes" id="UP000590740"/>
    </source>
</evidence>
<dbReference type="PANTHER" id="PTHR42714:SF2">
    <property type="entry name" value="TRNA MODIFICATION GTPASE GTPBP3, MITOCHONDRIAL"/>
    <property type="match status" value="1"/>
</dbReference>
<dbReference type="GO" id="GO:0002098">
    <property type="term" value="P:tRNA wobble uridine modification"/>
    <property type="evidence" value="ECO:0007669"/>
    <property type="project" value="TreeGrafter"/>
</dbReference>
<dbReference type="NCBIfam" id="NF003661">
    <property type="entry name" value="PRK05291.1-3"/>
    <property type="match status" value="1"/>
</dbReference>
<evidence type="ECO:0000256" key="6">
    <source>
        <dbReference type="ARBA" id="ARBA00022801"/>
    </source>
</evidence>
<comment type="subcellular location">
    <subcellularLocation>
        <location evidence="10">Cytoplasm</location>
    </subcellularLocation>
</comment>
<comment type="similarity">
    <text evidence="1 10 11">Belongs to the TRAFAC class TrmE-Era-EngA-EngB-Septin-like GTPase superfamily. TrmE GTPase family.</text>
</comment>
<dbReference type="Gene3D" id="1.20.120.430">
    <property type="entry name" value="tRNA modification GTPase MnmE domain 2"/>
    <property type="match status" value="1"/>
</dbReference>
<dbReference type="InterPro" id="IPR004520">
    <property type="entry name" value="GTPase_MnmE"/>
</dbReference>
<keyword evidence="14" id="KW-1185">Reference proteome</keyword>
<comment type="function">
    <text evidence="10">Exhibits a very high intrinsic GTPase hydrolysis rate. Involved in the addition of a carboxymethylaminomethyl (cmnm) group at the wobble position (U34) of certain tRNAs, forming tRNA-cmnm(5)s(2)U34.</text>
</comment>
<evidence type="ECO:0000256" key="9">
    <source>
        <dbReference type="ARBA" id="ARBA00023134"/>
    </source>
</evidence>
<proteinExistence type="inferred from homology"/>
<dbReference type="InterPro" id="IPR027417">
    <property type="entry name" value="P-loop_NTPase"/>
</dbReference>
<dbReference type="InterPro" id="IPR027368">
    <property type="entry name" value="MnmE_dom2"/>
</dbReference>
<accession>A0A7W7Y8F3</accession>
<dbReference type="RefSeq" id="WP_184338303.1">
    <property type="nucleotide sequence ID" value="NZ_JACHIG010000001.1"/>
</dbReference>
<dbReference type="GO" id="GO:0005737">
    <property type="term" value="C:cytoplasm"/>
    <property type="evidence" value="ECO:0007669"/>
    <property type="project" value="UniProtKB-SubCell"/>
</dbReference>
<gene>
    <name evidence="10" type="primary">mnmE</name>
    <name evidence="10" type="synonym">trmE</name>
    <name evidence="13" type="ORF">HNQ65_000929</name>
</gene>
<keyword evidence="9 10" id="KW-0342">GTP-binding</keyword>
<dbReference type="SUPFAM" id="SSF116878">
    <property type="entry name" value="TrmE connector domain"/>
    <property type="match status" value="1"/>
</dbReference>
<feature type="binding site" evidence="10">
    <location>
        <position position="230"/>
    </location>
    <ligand>
        <name>Mg(2+)</name>
        <dbReference type="ChEBI" id="CHEBI:18420"/>
    </ligand>
</feature>
<feature type="binding site" evidence="10">
    <location>
        <position position="251"/>
    </location>
    <ligand>
        <name>Mg(2+)</name>
        <dbReference type="ChEBI" id="CHEBI:18420"/>
    </ligand>
</feature>
<evidence type="ECO:0000256" key="1">
    <source>
        <dbReference type="ARBA" id="ARBA00011043"/>
    </source>
</evidence>
<dbReference type="PANTHER" id="PTHR42714">
    <property type="entry name" value="TRNA MODIFICATION GTPASE GTPBP3"/>
    <property type="match status" value="1"/>
</dbReference>
<keyword evidence="6 10" id="KW-0378">Hydrolase</keyword>
<dbReference type="InterPro" id="IPR018948">
    <property type="entry name" value="GTP-bd_TrmE_N"/>
</dbReference>
<dbReference type="SUPFAM" id="SSF52540">
    <property type="entry name" value="P-loop containing nucleoside triphosphate hydrolases"/>
    <property type="match status" value="1"/>
</dbReference>
<comment type="cofactor">
    <cofactor evidence="10">
        <name>K(+)</name>
        <dbReference type="ChEBI" id="CHEBI:29103"/>
    </cofactor>
    <text evidence="10">Binds 1 potassium ion per subunit.</text>
</comment>
<evidence type="ECO:0000256" key="11">
    <source>
        <dbReference type="RuleBase" id="RU003313"/>
    </source>
</evidence>
<dbReference type="Pfam" id="PF01926">
    <property type="entry name" value="MMR_HSR1"/>
    <property type="match status" value="1"/>
</dbReference>
<dbReference type="InterPro" id="IPR006073">
    <property type="entry name" value="GTP-bd"/>
</dbReference>
<dbReference type="EMBL" id="JACHIG010000001">
    <property type="protein sequence ID" value="MBB5031375.1"/>
    <property type="molecule type" value="Genomic_DNA"/>
</dbReference>
<feature type="binding site" evidence="10">
    <location>
        <begin position="226"/>
        <end position="231"/>
    </location>
    <ligand>
        <name>GTP</name>
        <dbReference type="ChEBI" id="CHEBI:37565"/>
    </ligand>
</feature>
<comment type="subunit">
    <text evidence="10">Homodimer. Heterotetramer of two MnmE and two MnmG subunits.</text>
</comment>
<feature type="binding site" evidence="10">
    <location>
        <position position="22"/>
    </location>
    <ligand>
        <name>(6S)-5-formyl-5,6,7,8-tetrahydrofolate</name>
        <dbReference type="ChEBI" id="CHEBI:57457"/>
    </ligand>
</feature>
<keyword evidence="8 10" id="KW-0630">Potassium</keyword>
<dbReference type="Pfam" id="PF12631">
    <property type="entry name" value="MnmE_helical"/>
    <property type="match status" value="1"/>
</dbReference>
<dbReference type="PROSITE" id="PS51709">
    <property type="entry name" value="G_TRME"/>
    <property type="match status" value="1"/>
</dbReference>
<evidence type="ECO:0000256" key="10">
    <source>
        <dbReference type="HAMAP-Rule" id="MF_00379"/>
    </source>
</evidence>
<keyword evidence="2 10" id="KW-0963">Cytoplasm</keyword>
<organism evidence="13 14">
    <name type="scientific">Prosthecobacter vanneervenii</name>
    <dbReference type="NCBI Taxonomy" id="48466"/>
    <lineage>
        <taxon>Bacteria</taxon>
        <taxon>Pseudomonadati</taxon>
        <taxon>Verrucomicrobiota</taxon>
        <taxon>Verrucomicrobiia</taxon>
        <taxon>Verrucomicrobiales</taxon>
        <taxon>Verrucomicrobiaceae</taxon>
        <taxon>Prosthecobacter</taxon>
    </lineage>
</organism>
<dbReference type="InterPro" id="IPR025867">
    <property type="entry name" value="MnmE_helical"/>
</dbReference>
<feature type="binding site" evidence="10">
    <location>
        <begin position="245"/>
        <end position="251"/>
    </location>
    <ligand>
        <name>GTP</name>
        <dbReference type="ChEBI" id="CHEBI:37565"/>
    </ligand>
</feature>
<dbReference type="GO" id="GO:0030488">
    <property type="term" value="P:tRNA methylation"/>
    <property type="evidence" value="ECO:0007669"/>
    <property type="project" value="TreeGrafter"/>
</dbReference>
<comment type="caution">
    <text evidence="10">Lacks conserved residue(s) required for the propagation of feature annotation.</text>
</comment>
<evidence type="ECO:0000256" key="7">
    <source>
        <dbReference type="ARBA" id="ARBA00022842"/>
    </source>
</evidence>
<name>A0A7W7Y8F3_9BACT</name>
<evidence type="ECO:0000313" key="13">
    <source>
        <dbReference type="EMBL" id="MBB5031375.1"/>
    </source>
</evidence>
<reference evidence="13 14" key="1">
    <citation type="submission" date="2020-08" db="EMBL/GenBank/DDBJ databases">
        <title>Genomic Encyclopedia of Type Strains, Phase IV (KMG-IV): sequencing the most valuable type-strain genomes for metagenomic binning, comparative biology and taxonomic classification.</title>
        <authorList>
            <person name="Goeker M."/>
        </authorList>
    </citation>
    <scope>NUCLEOTIDE SEQUENCE [LARGE SCALE GENOMIC DNA]</scope>
    <source>
        <strain evidence="13 14">DSM 12252</strain>
    </source>
</reference>
<feature type="domain" description="TrmE-type G" evidence="12">
    <location>
        <begin position="216"/>
        <end position="369"/>
    </location>
</feature>
<dbReference type="GO" id="GO:0005525">
    <property type="term" value="F:GTP binding"/>
    <property type="evidence" value="ECO:0007669"/>
    <property type="project" value="UniProtKB-UniRule"/>
</dbReference>
<evidence type="ECO:0000256" key="8">
    <source>
        <dbReference type="ARBA" id="ARBA00022958"/>
    </source>
</evidence>
<comment type="caution">
    <text evidence="13">The sequence shown here is derived from an EMBL/GenBank/DDBJ whole genome shotgun (WGS) entry which is preliminary data.</text>
</comment>
<dbReference type="InterPro" id="IPR031168">
    <property type="entry name" value="G_TrmE"/>
</dbReference>
<feature type="binding site" evidence="10">
    <location>
        <position position="448"/>
    </location>
    <ligand>
        <name>(6S)-5-formyl-5,6,7,8-tetrahydrofolate</name>
        <dbReference type="ChEBI" id="CHEBI:57457"/>
    </ligand>
</feature>
<dbReference type="FunFam" id="3.40.50.300:FF:001376">
    <property type="entry name" value="tRNA modification GTPase MnmE"/>
    <property type="match status" value="1"/>
</dbReference>
<dbReference type="HAMAP" id="MF_00379">
    <property type="entry name" value="GTPase_MnmE"/>
    <property type="match status" value="1"/>
</dbReference>
<dbReference type="NCBIfam" id="TIGR00231">
    <property type="entry name" value="small_GTP"/>
    <property type="match status" value="1"/>
</dbReference>
<protein>
    <recommendedName>
        <fullName evidence="10">tRNA modification GTPase MnmE</fullName>
        <ecNumber evidence="10">3.6.-.-</ecNumber>
    </recommendedName>
</protein>
<feature type="binding site" evidence="10">
    <location>
        <position position="120"/>
    </location>
    <ligand>
        <name>(6S)-5-formyl-5,6,7,8-tetrahydrofolate</name>
        <dbReference type="ChEBI" id="CHEBI:57457"/>
    </ligand>
</feature>
<evidence type="ECO:0000256" key="2">
    <source>
        <dbReference type="ARBA" id="ARBA00022490"/>
    </source>
</evidence>
<dbReference type="AlphaFoldDB" id="A0A7W7Y8F3"/>
<dbReference type="CDD" id="cd04164">
    <property type="entry name" value="trmE"/>
    <property type="match status" value="1"/>
</dbReference>
<dbReference type="InterPro" id="IPR005225">
    <property type="entry name" value="Small_GTP-bd"/>
</dbReference>
<dbReference type="EC" id="3.6.-.-" evidence="10"/>
<evidence type="ECO:0000256" key="5">
    <source>
        <dbReference type="ARBA" id="ARBA00022741"/>
    </source>
</evidence>
<evidence type="ECO:0000256" key="3">
    <source>
        <dbReference type="ARBA" id="ARBA00022694"/>
    </source>
</evidence>
<dbReference type="Gene3D" id="3.30.1360.120">
    <property type="entry name" value="Probable tRNA modification gtpase trme, domain 1"/>
    <property type="match status" value="1"/>
</dbReference>
<dbReference type="Pfam" id="PF10396">
    <property type="entry name" value="TrmE_N"/>
    <property type="match status" value="1"/>
</dbReference>
<dbReference type="GO" id="GO:0046872">
    <property type="term" value="F:metal ion binding"/>
    <property type="evidence" value="ECO:0007669"/>
    <property type="project" value="UniProtKB-KW"/>
</dbReference>
<feature type="binding site" evidence="10">
    <location>
        <begin position="270"/>
        <end position="273"/>
    </location>
    <ligand>
        <name>GTP</name>
        <dbReference type="ChEBI" id="CHEBI:37565"/>
    </ligand>
</feature>
<dbReference type="NCBIfam" id="TIGR00450">
    <property type="entry name" value="mnmE_trmE_thdF"/>
    <property type="match status" value="1"/>
</dbReference>
<keyword evidence="5 10" id="KW-0547">Nucleotide-binding</keyword>
<keyword evidence="4 10" id="KW-0479">Metal-binding</keyword>
<keyword evidence="7 10" id="KW-0460">Magnesium</keyword>
<dbReference type="InterPro" id="IPR027266">
    <property type="entry name" value="TrmE/GcvT-like"/>
</dbReference>
<feature type="binding site" evidence="10">
    <location>
        <position position="81"/>
    </location>
    <ligand>
        <name>(6S)-5-formyl-5,6,7,8-tetrahydrofolate</name>
        <dbReference type="ChEBI" id="CHEBI:57457"/>
    </ligand>
</feature>
<evidence type="ECO:0000256" key="4">
    <source>
        <dbReference type="ARBA" id="ARBA00022723"/>
    </source>
</evidence>